<dbReference type="PANTHER" id="PTHR42057:SF2">
    <property type="entry name" value="F-BOX DOMAIN PROTEIN (AFU_ORTHOLOGUE AFUA_4G00200)-RELATED"/>
    <property type="match status" value="1"/>
</dbReference>
<protein>
    <recommendedName>
        <fullName evidence="4">F-box domain-containing protein</fullName>
    </recommendedName>
</protein>
<reference evidence="2" key="1">
    <citation type="journal article" date="2020" name="BMC Genomics">
        <title>Correction to: Identification and distribution of gene clusters required for synthesis of sphingolipid metabolism inhibitors in diverse species of the filamentous fungus Fusarium.</title>
        <authorList>
            <person name="Kim H.S."/>
            <person name="Lohmar J.M."/>
            <person name="Busman M."/>
            <person name="Brown D.W."/>
            <person name="Naumann T.A."/>
            <person name="Divon H.H."/>
            <person name="Lysoe E."/>
            <person name="Uhlig S."/>
            <person name="Proctor R.H."/>
        </authorList>
    </citation>
    <scope>NUCLEOTIDE SEQUENCE</scope>
    <source>
        <strain evidence="2">NRRL 22465</strain>
    </source>
</reference>
<dbReference type="EMBL" id="JABEYC010000447">
    <property type="protein sequence ID" value="KAF4977329.1"/>
    <property type="molecule type" value="Genomic_DNA"/>
</dbReference>
<evidence type="ECO:0008006" key="4">
    <source>
        <dbReference type="Google" id="ProtNLM"/>
    </source>
</evidence>
<sequence length="483" mass="56589">MFKDFPTEIIGLAFRHLAGNPGARERWDRTTIRDICQARLVCRRWSSLGLPYLFSTVDLEHREDNFSKWNAMLDDVTIRDTARHVIIDSAPDDLGERDYEIWTEWEDEDGRWPAFTDSIDRIRELPSINSLELRFTDKCFAPNSQPWRRGARDDMEKVGSRENTLRAVFGAIQRRASENPGFSIIRSLTIENLQNIPTPDFTTSELFRTVMKDVQELRLHITHEYNEFRPDRDLFFVERSQFEPYMEQHWLAPVAGQLTSLSLFFDECWGTLPGYFKTDLAFPNLKTLNLSNFVISHHDHFDWVLAQKSLTCLRMDQCYILSHLCVRESELLSWKTPNHDWQLQPDGSFGLSHGDRRVHTFSGTWEATLDRIRSELPQLVEFRFCNTGRIHRFKDLETMETRLHNLRYIVLDTEMLPSPWLEANRRDGAMSFGNNHPSVSQPDEDEQSGKVNVGLNMAKKHEMGDKRAFEELLQTIEKRQTRS</sequence>
<evidence type="ECO:0000313" key="2">
    <source>
        <dbReference type="EMBL" id="KAF4977329.1"/>
    </source>
</evidence>
<dbReference type="PANTHER" id="PTHR42057">
    <property type="entry name" value="F-BOX DOMAIN PROTEIN (AFU_ORTHOLOGUE AFUA_4G00200)"/>
    <property type="match status" value="1"/>
</dbReference>
<dbReference type="Proteomes" id="UP000635477">
    <property type="component" value="Unassembled WGS sequence"/>
</dbReference>
<feature type="region of interest" description="Disordered" evidence="1">
    <location>
        <begin position="427"/>
        <end position="449"/>
    </location>
</feature>
<dbReference type="CDD" id="cd09917">
    <property type="entry name" value="F-box_SF"/>
    <property type="match status" value="1"/>
</dbReference>
<organism evidence="2 3">
    <name type="scientific">Fusarium zealandicum</name>
    <dbReference type="NCBI Taxonomy" id="1053134"/>
    <lineage>
        <taxon>Eukaryota</taxon>
        <taxon>Fungi</taxon>
        <taxon>Dikarya</taxon>
        <taxon>Ascomycota</taxon>
        <taxon>Pezizomycotina</taxon>
        <taxon>Sordariomycetes</taxon>
        <taxon>Hypocreomycetidae</taxon>
        <taxon>Hypocreales</taxon>
        <taxon>Nectriaceae</taxon>
        <taxon>Fusarium</taxon>
        <taxon>Fusarium staphyleae species complex</taxon>
    </lineage>
</organism>
<evidence type="ECO:0000256" key="1">
    <source>
        <dbReference type="SAM" id="MobiDB-lite"/>
    </source>
</evidence>
<proteinExistence type="predicted"/>
<gene>
    <name evidence="2" type="ORF">FZEAL_6152</name>
</gene>
<dbReference type="AlphaFoldDB" id="A0A8H4XK63"/>
<accession>A0A8H4XK63</accession>
<feature type="compositionally biased region" description="Polar residues" evidence="1">
    <location>
        <begin position="432"/>
        <end position="441"/>
    </location>
</feature>
<keyword evidence="3" id="KW-1185">Reference proteome</keyword>
<comment type="caution">
    <text evidence="2">The sequence shown here is derived from an EMBL/GenBank/DDBJ whole genome shotgun (WGS) entry which is preliminary data.</text>
</comment>
<reference evidence="2" key="2">
    <citation type="submission" date="2020-05" db="EMBL/GenBank/DDBJ databases">
        <authorList>
            <person name="Kim H.-S."/>
            <person name="Proctor R.H."/>
            <person name="Brown D.W."/>
        </authorList>
    </citation>
    <scope>NUCLEOTIDE SEQUENCE</scope>
    <source>
        <strain evidence="2">NRRL 22465</strain>
    </source>
</reference>
<dbReference type="OrthoDB" id="3140657at2759"/>
<name>A0A8H4XK63_9HYPO</name>
<evidence type="ECO:0000313" key="3">
    <source>
        <dbReference type="Proteomes" id="UP000635477"/>
    </source>
</evidence>